<dbReference type="GO" id="GO:0051213">
    <property type="term" value="F:dioxygenase activity"/>
    <property type="evidence" value="ECO:0007669"/>
    <property type="project" value="UniProtKB-KW"/>
</dbReference>
<dbReference type="InterPro" id="IPR005123">
    <property type="entry name" value="Oxoglu/Fe-dep_dioxygenase_dom"/>
</dbReference>
<dbReference type="Gene3D" id="2.60.120.590">
    <property type="entry name" value="Alpha-ketoglutarate-dependent dioxygenase AlkB-like"/>
    <property type="match status" value="1"/>
</dbReference>
<dbReference type="Proteomes" id="UP001142810">
    <property type="component" value="Unassembled WGS sequence"/>
</dbReference>
<reference evidence="2" key="1">
    <citation type="submission" date="2022-11" db="EMBL/GenBank/DDBJ databases">
        <title>Alteromonas sp. nov., isolated from sea water of the Qingdao.</title>
        <authorList>
            <person name="Wang Q."/>
        </authorList>
    </citation>
    <scope>NUCLEOTIDE SEQUENCE</scope>
    <source>
        <strain evidence="2">ASW11-7</strain>
    </source>
</reference>
<keyword evidence="3" id="KW-1185">Reference proteome</keyword>
<name>A0ABT3P9C0_9ALTE</name>
<sequence length="207" mass="23641">MKQQGLFENSTHKGESLPLPDADVTYYANWLAGSEADLLLRTLRSQIKWQQETISLYGKQHLVPRLQAWHGDPDCIYQYSGLTMQPQPWIAPLLQLKERCEAIAGNAFNSVLLNWYRHGQDSMGLHADDEPELGREPVIASLTLGAERPFIFKHRTLPKRHTLTLHHGSLLLMAGRTQLNYLHGISKTVKAVGDRINLTFRYIYPQE</sequence>
<dbReference type="InterPro" id="IPR032852">
    <property type="entry name" value="ALKBH2"/>
</dbReference>
<dbReference type="PROSITE" id="PS51471">
    <property type="entry name" value="FE2OG_OXY"/>
    <property type="match status" value="1"/>
</dbReference>
<protein>
    <submittedName>
        <fullName evidence="2">Alpha-ketoglutarate-dependent dioxygenase AlkB</fullName>
    </submittedName>
</protein>
<dbReference type="Pfam" id="PF13532">
    <property type="entry name" value="2OG-FeII_Oxy_2"/>
    <property type="match status" value="1"/>
</dbReference>
<dbReference type="PANTHER" id="PTHR31573">
    <property type="entry name" value="ALPHA-KETOGLUTARATE-DEPENDENT DIOXYGENASE ALKB HOMOLOG 2"/>
    <property type="match status" value="1"/>
</dbReference>
<dbReference type="InterPro" id="IPR027450">
    <property type="entry name" value="AlkB-like"/>
</dbReference>
<proteinExistence type="predicted"/>
<accession>A0ABT3P9C0</accession>
<evidence type="ECO:0000313" key="3">
    <source>
        <dbReference type="Proteomes" id="UP001142810"/>
    </source>
</evidence>
<dbReference type="SUPFAM" id="SSF51197">
    <property type="entry name" value="Clavaminate synthase-like"/>
    <property type="match status" value="1"/>
</dbReference>
<evidence type="ECO:0000259" key="1">
    <source>
        <dbReference type="PROSITE" id="PS51471"/>
    </source>
</evidence>
<keyword evidence="2" id="KW-0560">Oxidoreductase</keyword>
<comment type="caution">
    <text evidence="2">The sequence shown here is derived from an EMBL/GenBank/DDBJ whole genome shotgun (WGS) entry which is preliminary data.</text>
</comment>
<gene>
    <name evidence="2" type="ORF">OPS25_12780</name>
</gene>
<keyword evidence="2" id="KW-0223">Dioxygenase</keyword>
<evidence type="ECO:0000313" key="2">
    <source>
        <dbReference type="EMBL" id="MCW8109377.1"/>
    </source>
</evidence>
<dbReference type="EMBL" id="JAPFRD010000011">
    <property type="protein sequence ID" value="MCW8109377.1"/>
    <property type="molecule type" value="Genomic_DNA"/>
</dbReference>
<organism evidence="2 3">
    <name type="scientific">Alteromonas aquimaris</name>
    <dbReference type="NCBI Taxonomy" id="2998417"/>
    <lineage>
        <taxon>Bacteria</taxon>
        <taxon>Pseudomonadati</taxon>
        <taxon>Pseudomonadota</taxon>
        <taxon>Gammaproteobacteria</taxon>
        <taxon>Alteromonadales</taxon>
        <taxon>Alteromonadaceae</taxon>
        <taxon>Alteromonas/Salinimonas group</taxon>
        <taxon>Alteromonas</taxon>
    </lineage>
</organism>
<dbReference type="InterPro" id="IPR037151">
    <property type="entry name" value="AlkB-like_sf"/>
</dbReference>
<dbReference type="PANTHER" id="PTHR31573:SF1">
    <property type="entry name" value="DNA OXIDATIVE DEMETHYLASE ALKBH2"/>
    <property type="match status" value="1"/>
</dbReference>
<feature type="domain" description="Fe2OG dioxygenase" evidence="1">
    <location>
        <begin position="107"/>
        <end position="204"/>
    </location>
</feature>
<dbReference type="RefSeq" id="WP_265618133.1">
    <property type="nucleotide sequence ID" value="NZ_JAPFRD010000011.1"/>
</dbReference>